<accession>A0A4Z1P1T0</accession>
<evidence type="ECO:0000313" key="2">
    <source>
        <dbReference type="Proteomes" id="UP000298493"/>
    </source>
</evidence>
<name>A0A4Z1P1T0_9PEZI</name>
<sequence length="73" mass="8159">MPVTQACSALNKVGTTITMACTLPNLRVPRRISQCHFLSISDEFLLFWKASMGLHTFIENIHNLSIQKASTHS</sequence>
<evidence type="ECO:0000313" key="1">
    <source>
        <dbReference type="EMBL" id="TID13658.1"/>
    </source>
</evidence>
<dbReference type="EMBL" id="SNSC02000025">
    <property type="protein sequence ID" value="TID13658.1"/>
    <property type="molecule type" value="Genomic_DNA"/>
</dbReference>
<comment type="caution">
    <text evidence="1">The sequence shown here is derived from an EMBL/GenBank/DDBJ whole genome shotgun (WGS) entry which is preliminary data.</text>
</comment>
<dbReference type="Proteomes" id="UP000298493">
    <property type="component" value="Unassembled WGS sequence"/>
</dbReference>
<keyword evidence="2" id="KW-1185">Reference proteome</keyword>
<protein>
    <submittedName>
        <fullName evidence="1">Uncharacterized protein</fullName>
    </submittedName>
</protein>
<gene>
    <name evidence="1" type="ORF">E6O75_ATG01636</name>
</gene>
<reference evidence="1 2" key="1">
    <citation type="submission" date="2019-04" db="EMBL/GenBank/DDBJ databases">
        <title>High contiguity whole genome sequence and gene annotation resource for two Venturia nashicola isolates.</title>
        <authorList>
            <person name="Prokchorchik M."/>
            <person name="Won K."/>
            <person name="Lee Y."/>
            <person name="Choi E.D."/>
            <person name="Segonzac C."/>
            <person name="Sohn K.H."/>
        </authorList>
    </citation>
    <scope>NUCLEOTIDE SEQUENCE [LARGE SCALE GENOMIC DNA]</scope>
    <source>
        <strain evidence="1 2">PRI2</strain>
    </source>
</reference>
<organism evidence="1 2">
    <name type="scientific">Venturia nashicola</name>
    <dbReference type="NCBI Taxonomy" id="86259"/>
    <lineage>
        <taxon>Eukaryota</taxon>
        <taxon>Fungi</taxon>
        <taxon>Dikarya</taxon>
        <taxon>Ascomycota</taxon>
        <taxon>Pezizomycotina</taxon>
        <taxon>Dothideomycetes</taxon>
        <taxon>Pleosporomycetidae</taxon>
        <taxon>Venturiales</taxon>
        <taxon>Venturiaceae</taxon>
        <taxon>Venturia</taxon>
    </lineage>
</organism>
<proteinExistence type="predicted"/>
<dbReference type="AlphaFoldDB" id="A0A4Z1P1T0"/>